<comment type="caution">
    <text evidence="2">The sequence shown here is derived from an EMBL/GenBank/DDBJ whole genome shotgun (WGS) entry which is preliminary data.</text>
</comment>
<name>B9XKU4_PEDPL</name>
<dbReference type="InterPro" id="IPR006311">
    <property type="entry name" value="TAT_signal"/>
</dbReference>
<evidence type="ECO:0000256" key="1">
    <source>
        <dbReference type="SAM" id="SignalP"/>
    </source>
</evidence>
<dbReference type="STRING" id="320771.Cflav_PD2494"/>
<reference evidence="2 3" key="1">
    <citation type="journal article" date="2011" name="J. Bacteriol.">
        <title>Genome sequence of 'Pedosphaera parvula' Ellin514, an aerobic Verrucomicrobial isolate from pasture soil.</title>
        <authorList>
            <person name="Kant R."/>
            <person name="van Passel M.W."/>
            <person name="Sangwan P."/>
            <person name="Palva A."/>
            <person name="Lucas S."/>
            <person name="Copeland A."/>
            <person name="Lapidus A."/>
            <person name="Glavina Del Rio T."/>
            <person name="Dalin E."/>
            <person name="Tice H."/>
            <person name="Bruce D."/>
            <person name="Goodwin L."/>
            <person name="Pitluck S."/>
            <person name="Chertkov O."/>
            <person name="Larimer F.W."/>
            <person name="Land M.L."/>
            <person name="Hauser L."/>
            <person name="Brettin T.S."/>
            <person name="Detter J.C."/>
            <person name="Han S."/>
            <person name="de Vos W.M."/>
            <person name="Janssen P.H."/>
            <person name="Smidt H."/>
        </authorList>
    </citation>
    <scope>NUCLEOTIDE SEQUENCE [LARGE SCALE GENOMIC DNA]</scope>
    <source>
        <strain evidence="2 3">Ellin514</strain>
    </source>
</reference>
<keyword evidence="1" id="KW-0732">Signal</keyword>
<protein>
    <recommendedName>
        <fullName evidence="4">Glycoside hydrolase family 42 N-terminal domain-containing protein</fullName>
    </recommendedName>
</protein>
<evidence type="ECO:0000313" key="3">
    <source>
        <dbReference type="Proteomes" id="UP000003688"/>
    </source>
</evidence>
<dbReference type="AlphaFoldDB" id="B9XKU4"/>
<dbReference type="Proteomes" id="UP000003688">
    <property type="component" value="Unassembled WGS sequence"/>
</dbReference>
<evidence type="ECO:0008006" key="4">
    <source>
        <dbReference type="Google" id="ProtNLM"/>
    </source>
</evidence>
<keyword evidence="3" id="KW-1185">Reference proteome</keyword>
<sequence length="592" mass="66136" precursor="true">MKGMTRRTFLENTALGIGGALMSAPFSALAKSSELTTPVFTRDSFSFLHTYEATGRYWRGLERSGLLRRTNGIRLVNSPWATEESRFNSTARIGGELNRILKKRRCQFIVDRVTGGSHYNSSDYNQSLVEAYMALLGVKFLGGQVHETVCNTHNDWDRFVSANKKFRTEPVSPEELRSYFTCKTAPRCLEYGTLDDYAGRVHPKDAADFWREIERNFHRQSERFGSRASYCEGSANGERTWHQFYKFGARRCIAELGPWASSKSQFAIASLRGAARAAGKPWGIFYAPWGPEGCTAMVPEKEWSWQCPLSFFEGTGWPMGPERGPSSALQRRMFFHAYLSGAWTLHEEWGAECNLLDWESARLSSYGRVTEALLDFQEKHPDVGEPYTPLALALDARVPTPDAALWMEIKKGLFQSSAEDARCAARKNSGIAEADCYAPCVVPEIFDIVPSDASEKVWTRYQEAIQVGAGTHPNANVFPQGQQLTQIIASAKKLSPFERSTHLPMQINHRHKDGAWILGFYNPWGARRGDVENVGSLLDDGCAQRDTLRATFLIKSAKVLHAWPPGTGMARSKNSLEIVVGPGGTLILEVIS</sequence>
<accession>B9XKU4</accession>
<dbReference type="OrthoDB" id="221669at2"/>
<evidence type="ECO:0000313" key="2">
    <source>
        <dbReference type="EMBL" id="EEF59587.1"/>
    </source>
</evidence>
<gene>
    <name evidence="2" type="ORF">Cflav_PD2494</name>
</gene>
<proteinExistence type="predicted"/>
<dbReference type="EMBL" id="ABOX02000026">
    <property type="protein sequence ID" value="EEF59587.1"/>
    <property type="molecule type" value="Genomic_DNA"/>
</dbReference>
<feature type="signal peptide" evidence="1">
    <location>
        <begin position="1"/>
        <end position="30"/>
    </location>
</feature>
<dbReference type="PROSITE" id="PS51318">
    <property type="entry name" value="TAT"/>
    <property type="match status" value="1"/>
</dbReference>
<organism evidence="2 3">
    <name type="scientific">Pedosphaera parvula (strain Ellin514)</name>
    <dbReference type="NCBI Taxonomy" id="320771"/>
    <lineage>
        <taxon>Bacteria</taxon>
        <taxon>Pseudomonadati</taxon>
        <taxon>Verrucomicrobiota</taxon>
        <taxon>Pedosphaerae</taxon>
        <taxon>Pedosphaerales</taxon>
        <taxon>Pedosphaeraceae</taxon>
        <taxon>Pedosphaera</taxon>
    </lineage>
</organism>
<dbReference type="RefSeq" id="WP_007416430.1">
    <property type="nucleotide sequence ID" value="NZ_ABOX02000026.1"/>
</dbReference>
<feature type="chain" id="PRO_5002894443" description="Glycoside hydrolase family 42 N-terminal domain-containing protein" evidence="1">
    <location>
        <begin position="31"/>
        <end position="592"/>
    </location>
</feature>